<dbReference type="InterPro" id="IPR036457">
    <property type="entry name" value="PPM-type-like_dom_sf"/>
</dbReference>
<dbReference type="SMART" id="SM00332">
    <property type="entry name" value="PP2Cc"/>
    <property type="match status" value="1"/>
</dbReference>
<dbReference type="InterPro" id="IPR001932">
    <property type="entry name" value="PPM-type_phosphatase-like_dom"/>
</dbReference>
<dbReference type="GO" id="GO:0004722">
    <property type="term" value="F:protein serine/threonine phosphatase activity"/>
    <property type="evidence" value="ECO:0007669"/>
    <property type="project" value="InterPro"/>
</dbReference>
<proteinExistence type="predicted"/>
<dbReference type="SMART" id="SM00331">
    <property type="entry name" value="PP2C_SIG"/>
    <property type="match status" value="1"/>
</dbReference>
<reference evidence="2 3" key="1">
    <citation type="submission" date="2019-02" db="EMBL/GenBank/DDBJ databases">
        <title>Deep-cultivation of Planctomycetes and their phenomic and genomic characterization uncovers novel biology.</title>
        <authorList>
            <person name="Wiegand S."/>
            <person name="Jogler M."/>
            <person name="Boedeker C."/>
            <person name="Pinto D."/>
            <person name="Vollmers J."/>
            <person name="Rivas-Marin E."/>
            <person name="Kohn T."/>
            <person name="Peeters S.H."/>
            <person name="Heuer A."/>
            <person name="Rast P."/>
            <person name="Oberbeckmann S."/>
            <person name="Bunk B."/>
            <person name="Jeske O."/>
            <person name="Meyerdierks A."/>
            <person name="Storesund J.E."/>
            <person name="Kallscheuer N."/>
            <person name="Luecker S."/>
            <person name="Lage O.M."/>
            <person name="Pohl T."/>
            <person name="Merkel B.J."/>
            <person name="Hornburger P."/>
            <person name="Mueller R.-W."/>
            <person name="Bruemmer F."/>
            <person name="Labrenz M."/>
            <person name="Spormann A.M."/>
            <person name="Op Den Camp H."/>
            <person name="Overmann J."/>
            <person name="Amann R."/>
            <person name="Jetten M.S.M."/>
            <person name="Mascher T."/>
            <person name="Medema M.H."/>
            <person name="Devos D.P."/>
            <person name="Kaster A.-K."/>
            <person name="Ovreas L."/>
            <person name="Rohde M."/>
            <person name="Galperin M.Y."/>
            <person name="Jogler C."/>
        </authorList>
    </citation>
    <scope>NUCLEOTIDE SEQUENCE [LARGE SCALE GENOMIC DNA]</scope>
    <source>
        <strain evidence="2 3">Pla123a</strain>
    </source>
</reference>
<dbReference type="EMBL" id="SJPO01000003">
    <property type="protein sequence ID" value="TWT77771.1"/>
    <property type="molecule type" value="Genomic_DNA"/>
</dbReference>
<keyword evidence="3" id="KW-1185">Reference proteome</keyword>
<evidence type="ECO:0000259" key="1">
    <source>
        <dbReference type="PROSITE" id="PS51746"/>
    </source>
</evidence>
<organism evidence="2 3">
    <name type="scientific">Posidoniimonas polymericola</name>
    <dbReference type="NCBI Taxonomy" id="2528002"/>
    <lineage>
        <taxon>Bacteria</taxon>
        <taxon>Pseudomonadati</taxon>
        <taxon>Planctomycetota</taxon>
        <taxon>Planctomycetia</taxon>
        <taxon>Pirellulales</taxon>
        <taxon>Lacipirellulaceae</taxon>
        <taxon>Posidoniimonas</taxon>
    </lineage>
</organism>
<comment type="caution">
    <text evidence="2">The sequence shown here is derived from an EMBL/GenBank/DDBJ whole genome shotgun (WGS) entry which is preliminary data.</text>
</comment>
<accession>A0A5C5YSJ6</accession>
<dbReference type="RefSeq" id="WP_146585576.1">
    <property type="nucleotide sequence ID" value="NZ_SJPO01000003.1"/>
</dbReference>
<dbReference type="PANTHER" id="PTHR47992">
    <property type="entry name" value="PROTEIN PHOSPHATASE"/>
    <property type="match status" value="1"/>
</dbReference>
<evidence type="ECO:0000313" key="3">
    <source>
        <dbReference type="Proteomes" id="UP000318478"/>
    </source>
</evidence>
<sequence>MPNPSCTNYRIEYAVKSDVGMRRANNQDAVLALADTDQTEGRGSLFIVADGMGAHAAGELASELAVKNVPHEYKMLRDQPAPAALRQAVQKANGLIHAKGQSSSEFQGMGTTCASLVVLGDAALIAHVGDSRVYRIRELELEQLTFDHSLVWELAEASHTTEDKIPACIPKNVITRSLGPHPVVNVDLEGPFDLKPGDVYLLCSDGLTGVVGDELIGGVLTAMAPEEAAQTLVDLANLRGGPDNISVIVVRVGESDQPAGDDDPEQPTAHACRGAAAYRTDPVRWLAMAATAVCLAVVIWCIREQQTWGAVAAAIGLGGAAVRALGRSGHPRQAASFETLGGPYGSAPYRNCDCHSGERITQHLRDVVDELSRIRSGDSPRTKSTNGAEKIDWSSFDARCEQAAGCGDWRETVSHYGAAIRNLMSQVRETPEAANAAIGAPSRNSAIG</sequence>
<dbReference type="PROSITE" id="PS51746">
    <property type="entry name" value="PPM_2"/>
    <property type="match status" value="1"/>
</dbReference>
<dbReference type="Pfam" id="PF13672">
    <property type="entry name" value="PP2C_2"/>
    <property type="match status" value="1"/>
</dbReference>
<dbReference type="CDD" id="cd00143">
    <property type="entry name" value="PP2Cc"/>
    <property type="match status" value="1"/>
</dbReference>
<evidence type="ECO:0000313" key="2">
    <source>
        <dbReference type="EMBL" id="TWT77771.1"/>
    </source>
</evidence>
<gene>
    <name evidence="2" type="ORF">Pla123a_15670</name>
</gene>
<dbReference type="OrthoDB" id="9801841at2"/>
<dbReference type="AlphaFoldDB" id="A0A5C5YSJ6"/>
<feature type="domain" description="PPM-type phosphatase" evidence="1">
    <location>
        <begin position="12"/>
        <end position="252"/>
    </location>
</feature>
<name>A0A5C5YSJ6_9BACT</name>
<protein>
    <recommendedName>
        <fullName evidence="1">PPM-type phosphatase domain-containing protein</fullName>
    </recommendedName>
</protein>
<dbReference type="InterPro" id="IPR015655">
    <property type="entry name" value="PP2C"/>
</dbReference>
<keyword evidence="2" id="KW-0378">Hydrolase</keyword>
<dbReference type="Gene3D" id="3.60.40.10">
    <property type="entry name" value="PPM-type phosphatase domain"/>
    <property type="match status" value="1"/>
</dbReference>
<dbReference type="Proteomes" id="UP000318478">
    <property type="component" value="Unassembled WGS sequence"/>
</dbReference>
<dbReference type="SUPFAM" id="SSF81606">
    <property type="entry name" value="PP2C-like"/>
    <property type="match status" value="1"/>
</dbReference>